<comment type="similarity">
    <text evidence="2">Belongs to the FliK family.</text>
</comment>
<feature type="compositionally biased region" description="Low complexity" evidence="4">
    <location>
        <begin position="233"/>
        <end position="265"/>
    </location>
</feature>
<feature type="region of interest" description="Disordered" evidence="4">
    <location>
        <begin position="371"/>
        <end position="414"/>
    </location>
</feature>
<dbReference type="AlphaFoldDB" id="A0A939LPH3"/>
<evidence type="ECO:0000256" key="1">
    <source>
        <dbReference type="ARBA" id="ARBA00003944"/>
    </source>
</evidence>
<feature type="region of interest" description="Disordered" evidence="4">
    <location>
        <begin position="233"/>
        <end position="278"/>
    </location>
</feature>
<accession>A0A939LPH3</accession>
<evidence type="ECO:0000256" key="3">
    <source>
        <dbReference type="ARBA" id="ARBA00022795"/>
    </source>
</evidence>
<feature type="compositionally biased region" description="Low complexity" evidence="4">
    <location>
        <begin position="376"/>
        <end position="391"/>
    </location>
</feature>
<reference evidence="6" key="1">
    <citation type="submission" date="2021-03" db="EMBL/GenBank/DDBJ databases">
        <title>Actinotalea soli sp. nov., isolated from soil.</title>
        <authorList>
            <person name="Ping W."/>
            <person name="Zhang J."/>
        </authorList>
    </citation>
    <scope>NUCLEOTIDE SEQUENCE</scope>
    <source>
        <strain evidence="6">BY-33</strain>
    </source>
</reference>
<sequence length="414" mass="39641">MSTIIMLPAPVPTSGRGSGSSGAGASGSGGPGDFAAALEAVVEGSVRKPGTQQRGQQEGGEAQAAADGALVTVAQIVQAASGLLAEVGGTGLGTGVPAPGVEGTVDGETAGDEDGMAQVLDLTPRLAAALAAEEGTGTVPTQRSATQAEAVQAALAAATQGAGTEADADAPGKHAAGKHAASTPAAVPAAAVPGGAQAQQAAQAAAAATGPLTPATTDGEPVVAPVRVEAASVAPTPTTTTSTALAPTPVPTVATPTTETSAPSSTPAPPAPASPDQARPLADQLGVRLAGLRSAGEGQHVLTLRVDPESIGPIRVVAHIGPEGVRIELLGATEQAREALRGALPDLRRDLVAAGFPADLGLGGDGKGGLKGDGTGADAQGKKAAAGGTDLTETDDGDDASAPTGLHRGLDLIV</sequence>
<dbReference type="PANTHER" id="PTHR37533">
    <property type="entry name" value="FLAGELLAR HOOK-LENGTH CONTROL PROTEIN"/>
    <property type="match status" value="1"/>
</dbReference>
<dbReference type="Pfam" id="PF02120">
    <property type="entry name" value="Flg_hook"/>
    <property type="match status" value="1"/>
</dbReference>
<feature type="region of interest" description="Disordered" evidence="4">
    <location>
        <begin position="162"/>
        <end position="194"/>
    </location>
</feature>
<evidence type="ECO:0000259" key="5">
    <source>
        <dbReference type="Pfam" id="PF02120"/>
    </source>
</evidence>
<dbReference type="InterPro" id="IPR052563">
    <property type="entry name" value="FliK"/>
</dbReference>
<dbReference type="GO" id="GO:0044780">
    <property type="term" value="P:bacterial-type flagellum assembly"/>
    <property type="evidence" value="ECO:0007669"/>
    <property type="project" value="InterPro"/>
</dbReference>
<feature type="domain" description="Flagellar hook-length control protein-like C-terminal" evidence="5">
    <location>
        <begin position="294"/>
        <end position="356"/>
    </location>
</feature>
<dbReference type="EMBL" id="JAGEMK010000002">
    <property type="protein sequence ID" value="MBO1751263.1"/>
    <property type="molecule type" value="Genomic_DNA"/>
</dbReference>
<comment type="caution">
    <text evidence="6">The sequence shown here is derived from an EMBL/GenBank/DDBJ whole genome shotgun (WGS) entry which is preliminary data.</text>
</comment>
<proteinExistence type="inferred from homology"/>
<dbReference type="PANTHER" id="PTHR37533:SF2">
    <property type="entry name" value="FLAGELLAR HOOK-LENGTH CONTROL PROTEIN"/>
    <property type="match status" value="1"/>
</dbReference>
<dbReference type="InterPro" id="IPR001635">
    <property type="entry name" value="Flag_hook_Flik"/>
</dbReference>
<dbReference type="InterPro" id="IPR038610">
    <property type="entry name" value="FliK-like_C_sf"/>
</dbReference>
<keyword evidence="6" id="KW-0282">Flagellum</keyword>
<evidence type="ECO:0000313" key="6">
    <source>
        <dbReference type="EMBL" id="MBO1751263.1"/>
    </source>
</evidence>
<feature type="region of interest" description="Disordered" evidence="4">
    <location>
        <begin position="44"/>
        <end position="63"/>
    </location>
</feature>
<keyword evidence="6" id="KW-0966">Cell projection</keyword>
<dbReference type="CDD" id="cd17470">
    <property type="entry name" value="T3SS_Flik_C"/>
    <property type="match status" value="1"/>
</dbReference>
<dbReference type="GO" id="GO:0009424">
    <property type="term" value="C:bacterial-type flagellum hook"/>
    <property type="evidence" value="ECO:0007669"/>
    <property type="project" value="InterPro"/>
</dbReference>
<evidence type="ECO:0000313" key="7">
    <source>
        <dbReference type="Proteomes" id="UP000664209"/>
    </source>
</evidence>
<evidence type="ECO:0000256" key="4">
    <source>
        <dbReference type="SAM" id="MobiDB-lite"/>
    </source>
</evidence>
<keyword evidence="3" id="KW-1005">Bacterial flagellum biogenesis</keyword>
<dbReference type="Proteomes" id="UP000664209">
    <property type="component" value="Unassembled WGS sequence"/>
</dbReference>
<organism evidence="6 7">
    <name type="scientific">Actinotalea soli</name>
    <dbReference type="NCBI Taxonomy" id="2819234"/>
    <lineage>
        <taxon>Bacteria</taxon>
        <taxon>Bacillati</taxon>
        <taxon>Actinomycetota</taxon>
        <taxon>Actinomycetes</taxon>
        <taxon>Micrococcales</taxon>
        <taxon>Cellulomonadaceae</taxon>
        <taxon>Actinotalea</taxon>
    </lineage>
</organism>
<feature type="compositionally biased region" description="Low complexity" evidence="4">
    <location>
        <begin position="50"/>
        <end position="63"/>
    </location>
</feature>
<name>A0A939LPH3_9CELL</name>
<gene>
    <name evidence="6" type="ORF">J4G33_05550</name>
</gene>
<keyword evidence="6" id="KW-0969">Cilium</keyword>
<dbReference type="PRINTS" id="PR01007">
    <property type="entry name" value="FLGHOOKFLIK"/>
</dbReference>
<comment type="function">
    <text evidence="1">Controls the length of the flagellar hook.</text>
</comment>
<feature type="compositionally biased region" description="Gly residues" evidence="4">
    <location>
        <begin position="16"/>
        <end position="32"/>
    </location>
</feature>
<dbReference type="RefSeq" id="WP_208054935.1">
    <property type="nucleotide sequence ID" value="NZ_JAGEMK010000002.1"/>
</dbReference>
<feature type="compositionally biased region" description="Low complexity" evidence="4">
    <location>
        <begin position="178"/>
        <end position="194"/>
    </location>
</feature>
<dbReference type="InterPro" id="IPR021136">
    <property type="entry name" value="Flagellar_hook_control-like_C"/>
</dbReference>
<evidence type="ECO:0000256" key="2">
    <source>
        <dbReference type="ARBA" id="ARBA00009149"/>
    </source>
</evidence>
<protein>
    <submittedName>
        <fullName evidence="6">Flagellar hook-length control protein FliK</fullName>
    </submittedName>
</protein>
<keyword evidence="7" id="KW-1185">Reference proteome</keyword>
<feature type="region of interest" description="Disordered" evidence="4">
    <location>
        <begin position="1"/>
        <end position="34"/>
    </location>
</feature>
<dbReference type="Gene3D" id="3.30.750.140">
    <property type="match status" value="1"/>
</dbReference>